<keyword evidence="11" id="KW-0732">Signal</keyword>
<accession>A0ABQ7KXY8</accession>
<reference evidence="12 13" key="1">
    <citation type="submission" date="2021-03" db="EMBL/GenBank/DDBJ databases">
        <authorList>
            <person name="King G.J."/>
            <person name="Bancroft I."/>
            <person name="Baten A."/>
            <person name="Bloomfield J."/>
            <person name="Borpatragohain P."/>
            <person name="He Z."/>
            <person name="Irish N."/>
            <person name="Irwin J."/>
            <person name="Liu K."/>
            <person name="Mauleon R.P."/>
            <person name="Moore J."/>
            <person name="Morris R."/>
            <person name="Ostergaard L."/>
            <person name="Wang B."/>
            <person name="Wells R."/>
        </authorList>
    </citation>
    <scope>NUCLEOTIDE SEQUENCE [LARGE SCALE GENOMIC DNA]</scope>
    <source>
        <strain evidence="12">R-o-18</strain>
        <tissue evidence="12">Leaf</tissue>
    </source>
</reference>
<comment type="function">
    <text evidence="1">Degradation of glucosinolates (glucose residue linked by a thioglucoside bound to an amino acid derivative) to glucose, sulfate and any of the products: thiocyanates, isothiocyanates, nitriles, epithionitriles or oxazolidine-2-thiones.</text>
</comment>
<protein>
    <recommendedName>
        <fullName evidence="4">thioglucosidase</fullName>
        <ecNumber evidence="4">3.2.1.147</ecNumber>
    </recommendedName>
    <alternativeName>
        <fullName evidence="7">Sinigrinase</fullName>
    </alternativeName>
    <alternativeName>
        <fullName evidence="8">Thioglucosidase</fullName>
    </alternativeName>
</protein>
<evidence type="ECO:0000256" key="10">
    <source>
        <dbReference type="RuleBase" id="RU003690"/>
    </source>
</evidence>
<comment type="caution">
    <text evidence="12">The sequence shown here is derived from an EMBL/GenBank/DDBJ whole genome shotgun (WGS) entry which is preliminary data.</text>
</comment>
<evidence type="ECO:0000256" key="8">
    <source>
        <dbReference type="ARBA" id="ARBA00032797"/>
    </source>
</evidence>
<dbReference type="SUPFAM" id="SSF51445">
    <property type="entry name" value="(Trans)glycosidases"/>
    <property type="match status" value="1"/>
</dbReference>
<proteinExistence type="inferred from homology"/>
<evidence type="ECO:0000256" key="3">
    <source>
        <dbReference type="ARBA" id="ARBA00010838"/>
    </source>
</evidence>
<feature type="chain" id="PRO_5046810004" description="thioglucosidase" evidence="11">
    <location>
        <begin position="16"/>
        <end position="505"/>
    </location>
</feature>
<evidence type="ECO:0000256" key="6">
    <source>
        <dbReference type="ARBA" id="ARBA00022801"/>
    </source>
</evidence>
<comment type="similarity">
    <text evidence="3 10">Belongs to the glycosyl hydrolase 1 family.</text>
</comment>
<keyword evidence="13" id="KW-1185">Reference proteome</keyword>
<dbReference type="Pfam" id="PF00232">
    <property type="entry name" value="Glyco_hydro_1"/>
    <property type="match status" value="1"/>
</dbReference>
<evidence type="ECO:0000256" key="2">
    <source>
        <dbReference type="ARBA" id="ARBA00004116"/>
    </source>
</evidence>
<dbReference type="InterPro" id="IPR001360">
    <property type="entry name" value="Glyco_hydro_1"/>
</dbReference>
<feature type="signal peptide" evidence="11">
    <location>
        <begin position="1"/>
        <end position="15"/>
    </location>
</feature>
<dbReference type="PANTHER" id="PTHR10353">
    <property type="entry name" value="GLYCOSYL HYDROLASE"/>
    <property type="match status" value="1"/>
</dbReference>
<dbReference type="InterPro" id="IPR017853">
    <property type="entry name" value="GH"/>
</dbReference>
<comment type="catalytic activity">
    <reaction evidence="9">
        <text>a thioglucoside + H2O = a sugar + a thiol.</text>
        <dbReference type="EC" id="3.2.1.147"/>
    </reaction>
</comment>
<evidence type="ECO:0000256" key="4">
    <source>
        <dbReference type="ARBA" id="ARBA00012250"/>
    </source>
</evidence>
<keyword evidence="6" id="KW-0378">Hydrolase</keyword>
<dbReference type="PANTHER" id="PTHR10353:SF254">
    <property type="entry name" value="THIOGLUCOSIDASE"/>
    <property type="match status" value="1"/>
</dbReference>
<dbReference type="InterPro" id="IPR033132">
    <property type="entry name" value="GH_1_N_CS"/>
</dbReference>
<dbReference type="PROSITE" id="PS00653">
    <property type="entry name" value="GLYCOSYL_HYDROL_F1_2"/>
    <property type="match status" value="1"/>
</dbReference>
<evidence type="ECO:0000256" key="5">
    <source>
        <dbReference type="ARBA" id="ARBA00022554"/>
    </source>
</evidence>
<keyword evidence="5" id="KW-0926">Vacuole</keyword>
<gene>
    <name evidence="12" type="primary">A07p016540.1_BraROA</name>
    <name evidence="12" type="ORF">IGI04_026679</name>
</gene>
<comment type="subcellular location">
    <subcellularLocation>
        <location evidence="2">Vacuole</location>
    </subcellularLocation>
</comment>
<evidence type="ECO:0000313" key="12">
    <source>
        <dbReference type="EMBL" id="KAG5378837.1"/>
    </source>
</evidence>
<dbReference type="PRINTS" id="PR00131">
    <property type="entry name" value="GLHYDRLASE1"/>
</dbReference>
<evidence type="ECO:0000256" key="1">
    <source>
        <dbReference type="ARBA" id="ARBA00003014"/>
    </source>
</evidence>
<dbReference type="EMBL" id="JADBGQ010000009">
    <property type="protein sequence ID" value="KAG5378837.1"/>
    <property type="molecule type" value="Genomic_DNA"/>
</dbReference>
<dbReference type="EC" id="3.2.1.147" evidence="4"/>
<evidence type="ECO:0000256" key="9">
    <source>
        <dbReference type="ARBA" id="ARBA00034026"/>
    </source>
</evidence>
<organism evidence="12 13">
    <name type="scientific">Brassica rapa subsp. trilocularis</name>
    <dbReference type="NCBI Taxonomy" id="1813537"/>
    <lineage>
        <taxon>Eukaryota</taxon>
        <taxon>Viridiplantae</taxon>
        <taxon>Streptophyta</taxon>
        <taxon>Embryophyta</taxon>
        <taxon>Tracheophyta</taxon>
        <taxon>Spermatophyta</taxon>
        <taxon>Magnoliopsida</taxon>
        <taxon>eudicotyledons</taxon>
        <taxon>Gunneridae</taxon>
        <taxon>Pentapetalae</taxon>
        <taxon>rosids</taxon>
        <taxon>malvids</taxon>
        <taxon>Brassicales</taxon>
        <taxon>Brassicaceae</taxon>
        <taxon>Brassiceae</taxon>
        <taxon>Brassica</taxon>
    </lineage>
</organism>
<sequence length="505" mass="57092">MELFLFLVTICLSLAFSGKCSDDYSRNDFPEGFVFGSAFSAFQWEGAIAEDGRMPSIVDTFAHSGNGSNGDIACDGYHKYKEDVRLMYDMGLDALRLSISWSRLIPNGRGPVNSKGLHFYKNLIHELKTHGIEPHVTLHHNDLPQALEDEYGGWIDRKIIGDFTAFADVCFKEFGNAVKFWSTINEPNIVAWALLATVLLHVGWSNCSKGNSSTEPYIALHNMLLAHASTARLYKQKYKASHKHNGFVGITCFAFWMVPFTSSEEDEMATQRAKDFLLGWFVVHNYLEVLHPLMFGDYPNVMRRIVGKRLPKFSEEESYLVKDSSDFLGLIHYPTTYTADLSSPRQGDYASDMHASIIPFGNSSLVNVDLLPWSLEGLLEYIKQNYGNPPIYILENGRPTNHQSSLNDAGRIEYLHSYIAAVLNSVRNGSETRGYFQWSFMDLFELMEPNYTYGLYYVNFSDPERKRSPKTSALWYSCFLNGTTNCSEELSASSSPGLFSEKVPI</sequence>
<evidence type="ECO:0000256" key="7">
    <source>
        <dbReference type="ARBA" id="ARBA00032643"/>
    </source>
</evidence>
<name>A0ABQ7KXY8_BRACM</name>
<evidence type="ECO:0000256" key="11">
    <source>
        <dbReference type="SAM" id="SignalP"/>
    </source>
</evidence>
<dbReference type="Proteomes" id="UP000823674">
    <property type="component" value="Chromosome A07"/>
</dbReference>
<evidence type="ECO:0000313" key="13">
    <source>
        <dbReference type="Proteomes" id="UP000823674"/>
    </source>
</evidence>
<dbReference type="Gene3D" id="3.20.20.80">
    <property type="entry name" value="Glycosidases"/>
    <property type="match status" value="1"/>
</dbReference>